<dbReference type="Proteomes" id="UP001301350">
    <property type="component" value="Unassembled WGS sequence"/>
</dbReference>
<dbReference type="SUPFAM" id="SSF52788">
    <property type="entry name" value="Phosphotyrosine protein phosphatases I"/>
    <property type="match status" value="1"/>
</dbReference>
<dbReference type="InterPro" id="IPR023485">
    <property type="entry name" value="Ptyr_pPase"/>
</dbReference>
<dbReference type="Pfam" id="PF01451">
    <property type="entry name" value="LMWPc"/>
    <property type="match status" value="1"/>
</dbReference>
<evidence type="ECO:0000259" key="1">
    <source>
        <dbReference type="SMART" id="SM00226"/>
    </source>
</evidence>
<feature type="domain" description="Phosphotyrosine protein phosphatase I" evidence="1">
    <location>
        <begin position="83"/>
        <end position="254"/>
    </location>
</feature>
<proteinExistence type="predicted"/>
<reference evidence="2 3" key="1">
    <citation type="submission" date="2022-07" db="EMBL/GenBank/DDBJ databases">
        <title>Genome-wide signatures of adaptation to extreme environments.</title>
        <authorList>
            <person name="Cho C.H."/>
            <person name="Yoon H.S."/>
        </authorList>
    </citation>
    <scope>NUCLEOTIDE SEQUENCE [LARGE SCALE GENOMIC DNA]</scope>
    <source>
        <strain evidence="2 3">DBV 063 E5</strain>
    </source>
</reference>
<dbReference type="InterPro" id="IPR036196">
    <property type="entry name" value="Ptyr_pPase_sf"/>
</dbReference>
<protein>
    <recommendedName>
        <fullName evidence="1">Phosphotyrosine protein phosphatase I domain-containing protein</fullName>
    </recommendedName>
</protein>
<organism evidence="2 3">
    <name type="scientific">Cyanidium caldarium</name>
    <name type="common">Red alga</name>
    <dbReference type="NCBI Taxonomy" id="2771"/>
    <lineage>
        <taxon>Eukaryota</taxon>
        <taxon>Rhodophyta</taxon>
        <taxon>Bangiophyceae</taxon>
        <taxon>Cyanidiales</taxon>
        <taxon>Cyanidiaceae</taxon>
        <taxon>Cyanidium</taxon>
    </lineage>
</organism>
<dbReference type="SMART" id="SM00226">
    <property type="entry name" value="LMWPc"/>
    <property type="match status" value="1"/>
</dbReference>
<sequence>MAFVAGVGCSASQYGHRAVERVAKRARPVRLSGATSGAHTSALNSVFMREPPMTAQEAVRQFQAVRAVPRVLRECRGPQHGRLALLFLCDDCLRSIYAERVLNRHLTDALSRQVLCLSAGLEVEAGARLPLNWVRAAAERGVDLTDAQPCAQFEPSLELDMFDVVLCMDEAVRTQALTQLTGHAMQFVPGGVVGAEKRVRCIGEFCAPPRRSRGILRPLMPPASHAERHAPQAIHAFQRVMHDIDAACLQVAEWLTTESCLQDTGK</sequence>
<keyword evidence="3" id="KW-1185">Reference proteome</keyword>
<dbReference type="Gene3D" id="3.40.50.2300">
    <property type="match status" value="1"/>
</dbReference>
<dbReference type="EMBL" id="JANCYW010000007">
    <property type="protein sequence ID" value="KAK4536096.1"/>
    <property type="molecule type" value="Genomic_DNA"/>
</dbReference>
<comment type="caution">
    <text evidence="2">The sequence shown here is derived from an EMBL/GenBank/DDBJ whole genome shotgun (WGS) entry which is preliminary data.</text>
</comment>
<gene>
    <name evidence="2" type="ORF">CDCA_CDCA07G2121</name>
</gene>
<accession>A0AAV9IVL5</accession>
<dbReference type="AlphaFoldDB" id="A0AAV9IVL5"/>
<name>A0AAV9IVL5_CYACA</name>
<evidence type="ECO:0000313" key="2">
    <source>
        <dbReference type="EMBL" id="KAK4536096.1"/>
    </source>
</evidence>
<evidence type="ECO:0000313" key="3">
    <source>
        <dbReference type="Proteomes" id="UP001301350"/>
    </source>
</evidence>